<proteinExistence type="inferred from homology"/>
<protein>
    <submittedName>
        <fullName evidence="5">LSU ribosomal protein L30E</fullName>
    </submittedName>
</protein>
<feature type="domain" description="Ribosomal protein eL8/eL30/eS12/Gadd45" evidence="4">
    <location>
        <begin position="24"/>
        <end position="112"/>
    </location>
</feature>
<dbReference type="SUPFAM" id="SSF55315">
    <property type="entry name" value="L30e-like"/>
    <property type="match status" value="1"/>
</dbReference>
<evidence type="ECO:0000313" key="5">
    <source>
        <dbReference type="EMBL" id="ESU36879.1"/>
    </source>
</evidence>
<dbReference type="GO" id="GO:0003723">
    <property type="term" value="F:RNA binding"/>
    <property type="evidence" value="ECO:0007669"/>
    <property type="project" value="InterPro"/>
</dbReference>
<evidence type="ECO:0000259" key="4">
    <source>
        <dbReference type="Pfam" id="PF01248"/>
    </source>
</evidence>
<organism evidence="5 6">
    <name type="scientific">Giardia intestinalis</name>
    <name type="common">Giardia lamblia</name>
    <dbReference type="NCBI Taxonomy" id="5741"/>
    <lineage>
        <taxon>Eukaryota</taxon>
        <taxon>Metamonada</taxon>
        <taxon>Diplomonadida</taxon>
        <taxon>Hexamitidae</taxon>
        <taxon>Giardiinae</taxon>
        <taxon>Giardia</taxon>
    </lineage>
</organism>
<evidence type="ECO:0000313" key="6">
    <source>
        <dbReference type="Proteomes" id="UP000018320"/>
    </source>
</evidence>
<reference evidence="6" key="1">
    <citation type="submission" date="2012-02" db="EMBL/GenBank/DDBJ databases">
        <title>Genome sequencing of Giardia lamblia Genotypes A2 and B isolates (DH and GS) and comparative analysis with the genomes of Genotypes A1 and E (WB and Pig).</title>
        <authorList>
            <person name="Adam R."/>
            <person name="Dahlstrom E."/>
            <person name="Martens C."/>
            <person name="Bruno D."/>
            <person name="Barbian K."/>
            <person name="Porcella S.F."/>
            <person name="Nash T."/>
        </authorList>
    </citation>
    <scope>NUCLEOTIDE SEQUENCE</scope>
    <source>
        <strain evidence="6">DH</strain>
    </source>
</reference>
<dbReference type="GO" id="GO:0005840">
    <property type="term" value="C:ribosome"/>
    <property type="evidence" value="ECO:0007669"/>
    <property type="project" value="UniProtKB-KW"/>
</dbReference>
<dbReference type="FunFam" id="3.30.1330.30:FF:000001">
    <property type="entry name" value="60S ribosomal protein L30"/>
    <property type="match status" value="1"/>
</dbReference>
<evidence type="ECO:0000256" key="3">
    <source>
        <dbReference type="ARBA" id="ARBA00023274"/>
    </source>
</evidence>
<dbReference type="InterPro" id="IPR004038">
    <property type="entry name" value="Ribosomal_eL8/eL30/eS12/Gad45"/>
</dbReference>
<gene>
    <name evidence="5" type="ORF">DHA2_14321</name>
</gene>
<reference evidence="5 6" key="2">
    <citation type="journal article" date="2013" name="Genome Biol. Evol.">
        <title>Genome sequencing of Giardia lamblia genotypes A2 and B isolates (DH and GS) and comparative analysis with the genomes of genotypes A1 and E (WB and Pig).</title>
        <authorList>
            <person name="Adam R.D."/>
            <person name="Dahlstrom E.W."/>
            <person name="Martens C.A."/>
            <person name="Bruno D.P."/>
            <person name="Barbian K.D."/>
            <person name="Ricklefs S.M."/>
            <person name="Hernandez M.M."/>
            <person name="Narla N.P."/>
            <person name="Patel R.B."/>
            <person name="Porcella S.F."/>
            <person name="Nash T.E."/>
        </authorList>
    </citation>
    <scope>NUCLEOTIDE SEQUENCE [LARGE SCALE GENOMIC DNA]</scope>
    <source>
        <strain evidence="5 6">DH</strain>
    </source>
</reference>
<keyword evidence="2 5" id="KW-0689">Ribosomal protein</keyword>
<dbReference type="InterPro" id="IPR029064">
    <property type="entry name" value="Ribosomal_eL30-like_sf"/>
</dbReference>
<dbReference type="VEuPathDB" id="GiardiaDB:QR46_4426"/>
<dbReference type="Pfam" id="PF01248">
    <property type="entry name" value="Ribosomal_L7Ae"/>
    <property type="match status" value="1"/>
</dbReference>
<sequence length="118" mass="12574">MPSKTGSAEMSTKVATKKAQDSISLTLTLVVKSGKYTLGTDQAIRNIRDGKAQLVFMANNCPPLVKSQVDYLCHLSKTPVRVFAGSSRELGIAVGRQFNVSIMTILEAGDADLTSILG</sequence>
<dbReference type="NCBIfam" id="NF002172">
    <property type="entry name" value="PRK01018.1"/>
    <property type="match status" value="1"/>
</dbReference>
<keyword evidence="3" id="KW-0687">Ribonucleoprotein</keyword>
<evidence type="ECO:0000256" key="2">
    <source>
        <dbReference type="ARBA" id="ARBA00022980"/>
    </source>
</evidence>
<dbReference type="VEuPathDB" id="GiardiaDB:GL50803_0014321"/>
<dbReference type="VEuPathDB" id="GiardiaDB:GL50581_3451"/>
<dbReference type="GO" id="GO:1990904">
    <property type="term" value="C:ribonucleoprotein complex"/>
    <property type="evidence" value="ECO:0007669"/>
    <property type="project" value="UniProtKB-KW"/>
</dbReference>
<evidence type="ECO:0000256" key="1">
    <source>
        <dbReference type="ARBA" id="ARBA00007326"/>
    </source>
</evidence>
<dbReference type="VEuPathDB" id="GiardiaDB:DHA2_14321"/>
<name>V6TDY1_GIAIN</name>
<dbReference type="Gene3D" id="3.30.1330.30">
    <property type="match status" value="1"/>
</dbReference>
<comment type="similarity">
    <text evidence="1">Belongs to the eukaryotic ribosomal protein eL30 family.</text>
</comment>
<comment type="caution">
    <text evidence="5">The sequence shown here is derived from an EMBL/GenBank/DDBJ whole genome shotgun (WGS) entry which is preliminary data.</text>
</comment>
<dbReference type="AlphaFoldDB" id="V6TDY1"/>
<dbReference type="EMBL" id="AHGT01000037">
    <property type="protein sequence ID" value="ESU36879.1"/>
    <property type="molecule type" value="Genomic_DNA"/>
</dbReference>
<dbReference type="InterPro" id="IPR039109">
    <property type="entry name" value="Ribosomal_eL30-like"/>
</dbReference>
<dbReference type="PANTHER" id="PTHR11449">
    <property type="entry name" value="RIBOSOMAL PROTEIN L30"/>
    <property type="match status" value="1"/>
</dbReference>
<accession>V6TDY1</accession>
<dbReference type="Proteomes" id="UP000018320">
    <property type="component" value="Unassembled WGS sequence"/>
</dbReference>